<proteinExistence type="predicted"/>
<dbReference type="InterPro" id="IPR018528">
    <property type="entry name" value="Preph_deHydtase_CS"/>
</dbReference>
<dbReference type="AlphaFoldDB" id="A0A919E2G0"/>
<reference evidence="10" key="1">
    <citation type="journal article" date="2014" name="Int. J. Syst. Evol. Microbiol.">
        <title>Complete genome sequence of Corynebacterium casei LMG S-19264T (=DSM 44701T), isolated from a smear-ripened cheese.</title>
        <authorList>
            <consortium name="US DOE Joint Genome Institute (JGI-PGF)"/>
            <person name="Walter F."/>
            <person name="Albersmeier A."/>
            <person name="Kalinowski J."/>
            <person name="Ruckert C."/>
        </authorList>
    </citation>
    <scope>NUCLEOTIDE SEQUENCE</scope>
    <source>
        <strain evidence="10">KCTC 42590</strain>
    </source>
</reference>
<keyword evidence="6" id="KW-0456">Lyase</keyword>
<keyword evidence="3" id="KW-0028">Amino-acid biosynthesis</keyword>
<dbReference type="InterPro" id="IPR008242">
    <property type="entry name" value="Chor_mutase/pphenate_deHydtase"/>
</dbReference>
<reference evidence="10" key="2">
    <citation type="submission" date="2020-09" db="EMBL/GenBank/DDBJ databases">
        <authorList>
            <person name="Sun Q."/>
            <person name="Kim S."/>
        </authorList>
    </citation>
    <scope>NUCLEOTIDE SEQUENCE</scope>
    <source>
        <strain evidence="10">KCTC 42590</strain>
    </source>
</reference>
<dbReference type="EC" id="4.2.1.51" evidence="2"/>
<evidence type="ECO:0000259" key="9">
    <source>
        <dbReference type="PROSITE" id="PS51171"/>
    </source>
</evidence>
<dbReference type="PIRSF" id="PIRSF001500">
    <property type="entry name" value="Chor_mut_pdt_Ppr"/>
    <property type="match status" value="1"/>
</dbReference>
<dbReference type="PANTHER" id="PTHR21022">
    <property type="entry name" value="PREPHENATE DEHYDRATASE P PROTEIN"/>
    <property type="match status" value="1"/>
</dbReference>
<dbReference type="Pfam" id="PF00800">
    <property type="entry name" value="PDT"/>
    <property type="match status" value="1"/>
</dbReference>
<keyword evidence="11" id="KW-1185">Reference proteome</keyword>
<evidence type="ECO:0000256" key="5">
    <source>
        <dbReference type="ARBA" id="ARBA00023222"/>
    </source>
</evidence>
<evidence type="ECO:0000256" key="2">
    <source>
        <dbReference type="ARBA" id="ARBA00013147"/>
    </source>
</evidence>
<evidence type="ECO:0000256" key="3">
    <source>
        <dbReference type="ARBA" id="ARBA00022605"/>
    </source>
</evidence>
<evidence type="ECO:0000256" key="6">
    <source>
        <dbReference type="ARBA" id="ARBA00023239"/>
    </source>
</evidence>
<comment type="catalytic activity">
    <reaction evidence="7">
        <text>prephenate + H(+) = 3-phenylpyruvate + CO2 + H2O</text>
        <dbReference type="Rhea" id="RHEA:21648"/>
        <dbReference type="ChEBI" id="CHEBI:15377"/>
        <dbReference type="ChEBI" id="CHEBI:15378"/>
        <dbReference type="ChEBI" id="CHEBI:16526"/>
        <dbReference type="ChEBI" id="CHEBI:18005"/>
        <dbReference type="ChEBI" id="CHEBI:29934"/>
        <dbReference type="EC" id="4.2.1.51"/>
    </reaction>
</comment>
<evidence type="ECO:0000256" key="7">
    <source>
        <dbReference type="ARBA" id="ARBA00047848"/>
    </source>
</evidence>
<dbReference type="InterPro" id="IPR001086">
    <property type="entry name" value="Preph_deHydtase"/>
</dbReference>
<comment type="caution">
    <text evidence="10">The sequence shown here is derived from an EMBL/GenBank/DDBJ whole genome shotgun (WGS) entry which is preliminary data.</text>
</comment>
<gene>
    <name evidence="10" type="primary">pheA</name>
    <name evidence="10" type="ORF">GCM10017044_03410</name>
</gene>
<feature type="site" description="Essential for prephenate dehydratase activity" evidence="8">
    <location>
        <position position="179"/>
    </location>
</feature>
<evidence type="ECO:0000256" key="8">
    <source>
        <dbReference type="PIRSR" id="PIRSR001500-2"/>
    </source>
</evidence>
<organism evidence="10 11">
    <name type="scientific">Kordiimonas sediminis</name>
    <dbReference type="NCBI Taxonomy" id="1735581"/>
    <lineage>
        <taxon>Bacteria</taxon>
        <taxon>Pseudomonadati</taxon>
        <taxon>Pseudomonadota</taxon>
        <taxon>Alphaproteobacteria</taxon>
        <taxon>Kordiimonadales</taxon>
        <taxon>Kordiimonadaceae</taxon>
        <taxon>Kordiimonas</taxon>
    </lineage>
</organism>
<feature type="domain" description="Prephenate dehydratase" evidence="9">
    <location>
        <begin position="11"/>
        <end position="186"/>
    </location>
</feature>
<name>A0A919E2G0_9PROT</name>
<evidence type="ECO:0000256" key="4">
    <source>
        <dbReference type="ARBA" id="ARBA00023141"/>
    </source>
</evidence>
<dbReference type="GO" id="GO:0005737">
    <property type="term" value="C:cytoplasm"/>
    <property type="evidence" value="ECO:0007669"/>
    <property type="project" value="TreeGrafter"/>
</dbReference>
<dbReference type="CDD" id="cd13631">
    <property type="entry name" value="PBP2_Ct-PDT_like"/>
    <property type="match status" value="1"/>
</dbReference>
<sequence>MSVTEKNPDTLIAFQGELGAYSHMAAKAKFPDMDVLPCPSFDDALDAVKNGAAKLAMIPIENSTAGRVADIHMLLPGSGLFIIGEHFETIRHCLLATKQADATSLKTVTSHVQALGQCRETLRSMNLAPIPFADTAGAAKHIAEAGDPSVGAIASKLAADVYDLQVIKENLQDQGHNTTRFVVLSKTPLVIDDISGATMTSFTFEVKNIPAALYKALGGFATNTVNMTKLESYYETDSFTATEFYADIVGDESMANVARAMEELRFHAKRVRILGTYPLERPRNMR</sequence>
<dbReference type="Gene3D" id="3.40.190.10">
    <property type="entry name" value="Periplasmic binding protein-like II"/>
    <property type="match status" value="2"/>
</dbReference>
<protein>
    <recommendedName>
        <fullName evidence="2">prephenate dehydratase</fullName>
        <ecNumber evidence="2">4.2.1.51</ecNumber>
    </recommendedName>
</protein>
<dbReference type="SUPFAM" id="SSF55021">
    <property type="entry name" value="ACT-like"/>
    <property type="match status" value="1"/>
</dbReference>
<keyword evidence="5" id="KW-0584">Phenylalanine biosynthesis</keyword>
<dbReference type="EMBL" id="BNCI01000001">
    <property type="protein sequence ID" value="GHF12762.1"/>
    <property type="molecule type" value="Genomic_DNA"/>
</dbReference>
<keyword evidence="4" id="KW-0057">Aromatic amino acid biosynthesis</keyword>
<dbReference type="PROSITE" id="PS51171">
    <property type="entry name" value="PREPHENATE_DEHYDR_3"/>
    <property type="match status" value="1"/>
</dbReference>
<dbReference type="GO" id="GO:0004664">
    <property type="term" value="F:prephenate dehydratase activity"/>
    <property type="evidence" value="ECO:0007669"/>
    <property type="project" value="UniProtKB-EC"/>
</dbReference>
<dbReference type="PANTHER" id="PTHR21022:SF19">
    <property type="entry name" value="PREPHENATE DEHYDRATASE-RELATED"/>
    <property type="match status" value="1"/>
</dbReference>
<evidence type="ECO:0000313" key="10">
    <source>
        <dbReference type="EMBL" id="GHF12762.1"/>
    </source>
</evidence>
<comment type="pathway">
    <text evidence="1">Amino-acid biosynthesis; L-phenylalanine biosynthesis; phenylpyruvate from prephenate: step 1/1.</text>
</comment>
<dbReference type="Proteomes" id="UP000630923">
    <property type="component" value="Unassembled WGS sequence"/>
</dbReference>
<dbReference type="Gene3D" id="3.30.70.260">
    <property type="match status" value="1"/>
</dbReference>
<evidence type="ECO:0000256" key="1">
    <source>
        <dbReference type="ARBA" id="ARBA00004741"/>
    </source>
</evidence>
<dbReference type="InterPro" id="IPR045865">
    <property type="entry name" value="ACT-like_dom_sf"/>
</dbReference>
<evidence type="ECO:0000313" key="11">
    <source>
        <dbReference type="Proteomes" id="UP000630923"/>
    </source>
</evidence>
<dbReference type="GO" id="GO:0009094">
    <property type="term" value="P:L-phenylalanine biosynthetic process"/>
    <property type="evidence" value="ECO:0007669"/>
    <property type="project" value="UniProtKB-KW"/>
</dbReference>
<dbReference type="SUPFAM" id="SSF53850">
    <property type="entry name" value="Periplasmic binding protein-like II"/>
    <property type="match status" value="1"/>
</dbReference>
<accession>A0A919E2G0</accession>
<dbReference type="NCBIfam" id="NF008866">
    <property type="entry name" value="PRK11899.1"/>
    <property type="match status" value="1"/>
</dbReference>
<dbReference type="CDD" id="cd04905">
    <property type="entry name" value="ACT_CM-PDT"/>
    <property type="match status" value="1"/>
</dbReference>
<dbReference type="RefSeq" id="WP_191249831.1">
    <property type="nucleotide sequence ID" value="NZ_BNCI01000001.1"/>
</dbReference>
<dbReference type="PROSITE" id="PS00857">
    <property type="entry name" value="PREPHENATE_DEHYDR_1"/>
    <property type="match status" value="1"/>
</dbReference>